<dbReference type="EMBL" id="CAKOFQ010007731">
    <property type="protein sequence ID" value="CAH2007049.1"/>
    <property type="molecule type" value="Genomic_DNA"/>
</dbReference>
<comment type="caution">
    <text evidence="1">The sequence shown here is derived from an EMBL/GenBank/DDBJ whole genome shotgun (WGS) entry which is preliminary data.</text>
</comment>
<evidence type="ECO:0000313" key="1">
    <source>
        <dbReference type="EMBL" id="CAH2007049.1"/>
    </source>
</evidence>
<keyword evidence="2" id="KW-1185">Reference proteome</keyword>
<evidence type="ECO:0000313" key="2">
    <source>
        <dbReference type="Proteomes" id="UP001152888"/>
    </source>
</evidence>
<dbReference type="Proteomes" id="UP001152888">
    <property type="component" value="Unassembled WGS sequence"/>
</dbReference>
<organism evidence="1 2">
    <name type="scientific">Acanthoscelides obtectus</name>
    <name type="common">Bean weevil</name>
    <name type="synonym">Bruchus obtectus</name>
    <dbReference type="NCBI Taxonomy" id="200917"/>
    <lineage>
        <taxon>Eukaryota</taxon>
        <taxon>Metazoa</taxon>
        <taxon>Ecdysozoa</taxon>
        <taxon>Arthropoda</taxon>
        <taxon>Hexapoda</taxon>
        <taxon>Insecta</taxon>
        <taxon>Pterygota</taxon>
        <taxon>Neoptera</taxon>
        <taxon>Endopterygota</taxon>
        <taxon>Coleoptera</taxon>
        <taxon>Polyphaga</taxon>
        <taxon>Cucujiformia</taxon>
        <taxon>Chrysomeloidea</taxon>
        <taxon>Chrysomelidae</taxon>
        <taxon>Bruchinae</taxon>
        <taxon>Bruchini</taxon>
        <taxon>Acanthoscelides</taxon>
    </lineage>
</organism>
<protein>
    <submittedName>
        <fullName evidence="1">Uncharacterized protein</fullName>
    </submittedName>
</protein>
<sequence length="41" mass="4528">MPGVTVTFFQDEAFDDGIMNDNAFPCGQLQVASENIFSRNT</sequence>
<dbReference type="AlphaFoldDB" id="A0A9P0Q5H8"/>
<accession>A0A9P0Q5H8</accession>
<proteinExistence type="predicted"/>
<name>A0A9P0Q5H8_ACAOB</name>
<reference evidence="1" key="1">
    <citation type="submission" date="2022-03" db="EMBL/GenBank/DDBJ databases">
        <authorList>
            <person name="Sayadi A."/>
        </authorList>
    </citation>
    <scope>NUCLEOTIDE SEQUENCE</scope>
</reference>
<gene>
    <name evidence="1" type="ORF">ACAOBT_LOCUS29451</name>
</gene>